<name>A0A085MRI9_9BILA</name>
<dbReference type="EMBL" id="KL367727">
    <property type="protein sequence ID" value="KFD59835.1"/>
    <property type="molecule type" value="Genomic_DNA"/>
</dbReference>
<proteinExistence type="predicted"/>
<reference evidence="1" key="1">
    <citation type="journal article" date="2014" name="Nat. Genet.">
        <title>Genome and transcriptome of the porcine whipworm Trichuris suis.</title>
        <authorList>
            <person name="Jex A.R."/>
            <person name="Nejsum P."/>
            <person name="Schwarz E.M."/>
            <person name="Hu L."/>
            <person name="Young N.D."/>
            <person name="Hall R.S."/>
            <person name="Korhonen P.K."/>
            <person name="Liao S."/>
            <person name="Thamsborg S."/>
            <person name="Xia J."/>
            <person name="Xu P."/>
            <person name="Wang S."/>
            <person name="Scheerlinck J.P."/>
            <person name="Hofmann A."/>
            <person name="Sternberg P.W."/>
            <person name="Wang J."/>
            <person name="Gasser R.B."/>
        </authorList>
    </citation>
    <scope>NUCLEOTIDE SEQUENCE [LARGE SCALE GENOMIC DNA]</scope>
    <source>
        <strain evidence="1">DCEP-RM93F</strain>
    </source>
</reference>
<organism evidence="1">
    <name type="scientific">Trichuris suis</name>
    <name type="common">pig whipworm</name>
    <dbReference type="NCBI Taxonomy" id="68888"/>
    <lineage>
        <taxon>Eukaryota</taxon>
        <taxon>Metazoa</taxon>
        <taxon>Ecdysozoa</taxon>
        <taxon>Nematoda</taxon>
        <taxon>Enoplea</taxon>
        <taxon>Dorylaimia</taxon>
        <taxon>Trichinellida</taxon>
        <taxon>Trichuridae</taxon>
        <taxon>Trichuris</taxon>
    </lineage>
</organism>
<evidence type="ECO:0000313" key="1">
    <source>
        <dbReference type="EMBL" id="KFD59835.1"/>
    </source>
</evidence>
<sequence>MMLYHPVVKSCVFKVIYVKVLNDEIQSDEMLNGYNREQAHSRAVHILNVKILNYEYVFGAFGTNLVLSSANGCALAQPFAEDRQDAKNGQDNRMTISITETFRAVKKHPAFKYQYVENDIT</sequence>
<accession>A0A085MRI9</accession>
<protein>
    <submittedName>
        <fullName evidence="1">Uncharacterized protein</fullName>
    </submittedName>
</protein>
<dbReference type="Proteomes" id="UP000030758">
    <property type="component" value="Unassembled WGS sequence"/>
</dbReference>
<dbReference type="AlphaFoldDB" id="A0A085MRI9"/>
<gene>
    <name evidence="1" type="ORF">M514_13292</name>
</gene>